<reference evidence="4 5" key="1">
    <citation type="submission" date="2020-09" db="EMBL/GenBank/DDBJ databases">
        <title>novel species in genus Nocardioides.</title>
        <authorList>
            <person name="Zhang G."/>
        </authorList>
    </citation>
    <scope>NUCLEOTIDE SEQUENCE [LARGE SCALE GENOMIC DNA]</scope>
    <source>
        <strain evidence="4 5">KCTC 39551</strain>
    </source>
</reference>
<evidence type="ECO:0000256" key="3">
    <source>
        <dbReference type="ARBA" id="ARBA00023027"/>
    </source>
</evidence>
<name>A0ABR8N7X0_9ACTN</name>
<keyword evidence="3" id="KW-0520">NAD</keyword>
<dbReference type="EMBL" id="JACXYZ010000001">
    <property type="protein sequence ID" value="MBD3924249.1"/>
    <property type="molecule type" value="Genomic_DNA"/>
</dbReference>
<dbReference type="InterPro" id="IPR002347">
    <property type="entry name" value="SDR_fam"/>
</dbReference>
<dbReference type="PRINTS" id="PR00081">
    <property type="entry name" value="GDHRDH"/>
</dbReference>
<comment type="caution">
    <text evidence="4">The sequence shown here is derived from an EMBL/GenBank/DDBJ whole genome shotgun (WGS) entry which is preliminary data.</text>
</comment>
<dbReference type="Gene3D" id="3.40.50.720">
    <property type="entry name" value="NAD(P)-binding Rossmann-like Domain"/>
    <property type="match status" value="1"/>
</dbReference>
<dbReference type="Pfam" id="PF13561">
    <property type="entry name" value="adh_short_C2"/>
    <property type="match status" value="1"/>
</dbReference>
<dbReference type="CDD" id="cd05233">
    <property type="entry name" value="SDR_c"/>
    <property type="match status" value="1"/>
</dbReference>
<dbReference type="SUPFAM" id="SSF51735">
    <property type="entry name" value="NAD(P)-binding Rossmann-fold domains"/>
    <property type="match status" value="1"/>
</dbReference>
<dbReference type="PANTHER" id="PTHR43180">
    <property type="entry name" value="3-OXOACYL-(ACYL-CARRIER-PROTEIN) REDUCTASE (AFU_ORTHOLOGUE AFUA_6G11210)"/>
    <property type="match status" value="1"/>
</dbReference>
<keyword evidence="2" id="KW-0560">Oxidoreductase</keyword>
<evidence type="ECO:0000256" key="2">
    <source>
        <dbReference type="ARBA" id="ARBA00023002"/>
    </source>
</evidence>
<proteinExistence type="inferred from homology"/>
<evidence type="ECO:0000313" key="5">
    <source>
        <dbReference type="Proteomes" id="UP000618818"/>
    </source>
</evidence>
<dbReference type="PROSITE" id="PS00061">
    <property type="entry name" value="ADH_SHORT"/>
    <property type="match status" value="1"/>
</dbReference>
<accession>A0ABR8N7X0</accession>
<keyword evidence="5" id="KW-1185">Reference proteome</keyword>
<dbReference type="PANTHER" id="PTHR43180:SF66">
    <property type="entry name" value="SHORT-CHAIN DEHYDROGENASE_REDUCTASE FAMILY PROTEIN"/>
    <property type="match status" value="1"/>
</dbReference>
<gene>
    <name evidence="4" type="ORF">IEZ26_06420</name>
</gene>
<evidence type="ECO:0000313" key="4">
    <source>
        <dbReference type="EMBL" id="MBD3924249.1"/>
    </source>
</evidence>
<dbReference type="NCBIfam" id="TIGR03971">
    <property type="entry name" value="SDR_subfam_1"/>
    <property type="match status" value="1"/>
</dbReference>
<evidence type="ECO:0000256" key="1">
    <source>
        <dbReference type="ARBA" id="ARBA00006484"/>
    </source>
</evidence>
<dbReference type="RefSeq" id="WP_191194036.1">
    <property type="nucleotide sequence ID" value="NZ_JACXYZ010000001.1"/>
</dbReference>
<dbReference type="InterPro" id="IPR020904">
    <property type="entry name" value="Sc_DH/Rdtase_CS"/>
</dbReference>
<protein>
    <submittedName>
        <fullName evidence="4">Mycofactocin-coupled SDR family oxidoreductase</fullName>
    </submittedName>
</protein>
<organism evidence="4 5">
    <name type="scientific">Nocardioides cavernae</name>
    <dbReference type="NCBI Taxonomy" id="1921566"/>
    <lineage>
        <taxon>Bacteria</taxon>
        <taxon>Bacillati</taxon>
        <taxon>Actinomycetota</taxon>
        <taxon>Actinomycetes</taxon>
        <taxon>Propionibacteriales</taxon>
        <taxon>Nocardioidaceae</taxon>
        <taxon>Nocardioides</taxon>
    </lineage>
</organism>
<comment type="similarity">
    <text evidence="1">Belongs to the short-chain dehydrogenases/reductases (SDR) family.</text>
</comment>
<dbReference type="Proteomes" id="UP000618818">
    <property type="component" value="Unassembled WGS sequence"/>
</dbReference>
<dbReference type="InterPro" id="IPR023985">
    <property type="entry name" value="SDR_subfam_1"/>
</dbReference>
<dbReference type="NCBIfam" id="NF009467">
    <property type="entry name" value="PRK12826.1-3"/>
    <property type="match status" value="1"/>
</dbReference>
<dbReference type="InterPro" id="IPR036291">
    <property type="entry name" value="NAD(P)-bd_dom_sf"/>
</dbReference>
<sequence length="267" mass="28585">MLTSGSVAFITGAARGQGRSHAIELARAGADIIGVDLCEDLPYLDYPLGTMDELVETQREVEALGRRMFIAQADVRDRDALADAFERGVADLGDCTIVLANAGICPLTIGDQRREQWQHVLDVNLTGVWHTIEVAKQSLIDNGGGCIIITSSTSGLKGDCGDSPGGLSYSVSKHAVIGLMRSYANVLAPHMIRVNSLHPTGVNTPMIVNPATDDWLKKVDIDLENLMPLPMVEPIDVSNAVLYLAGESGRYITGVELPVDAGYNVKN</sequence>